<organism evidence="1">
    <name type="scientific">Anguilla anguilla</name>
    <name type="common">European freshwater eel</name>
    <name type="synonym">Muraena anguilla</name>
    <dbReference type="NCBI Taxonomy" id="7936"/>
    <lineage>
        <taxon>Eukaryota</taxon>
        <taxon>Metazoa</taxon>
        <taxon>Chordata</taxon>
        <taxon>Craniata</taxon>
        <taxon>Vertebrata</taxon>
        <taxon>Euteleostomi</taxon>
        <taxon>Actinopterygii</taxon>
        <taxon>Neopterygii</taxon>
        <taxon>Teleostei</taxon>
        <taxon>Anguilliformes</taxon>
        <taxon>Anguillidae</taxon>
        <taxon>Anguilla</taxon>
    </lineage>
</organism>
<accession>A0A0E9VLW4</accession>
<reference evidence="1" key="2">
    <citation type="journal article" date="2015" name="Fish Shellfish Immunol.">
        <title>Early steps in the European eel (Anguilla anguilla)-Vibrio vulnificus interaction in the gills: Role of the RtxA13 toxin.</title>
        <authorList>
            <person name="Callol A."/>
            <person name="Pajuelo D."/>
            <person name="Ebbesson L."/>
            <person name="Teles M."/>
            <person name="MacKenzie S."/>
            <person name="Amaro C."/>
        </authorList>
    </citation>
    <scope>NUCLEOTIDE SEQUENCE</scope>
</reference>
<evidence type="ECO:0000313" key="1">
    <source>
        <dbReference type="EMBL" id="JAH79052.1"/>
    </source>
</evidence>
<name>A0A0E9VLW4_ANGAN</name>
<protein>
    <submittedName>
        <fullName evidence="1">Uncharacterized protein</fullName>
    </submittedName>
</protein>
<proteinExistence type="predicted"/>
<reference evidence="1" key="1">
    <citation type="submission" date="2014-11" db="EMBL/GenBank/DDBJ databases">
        <authorList>
            <person name="Amaro Gonzalez C."/>
        </authorList>
    </citation>
    <scope>NUCLEOTIDE SEQUENCE</scope>
</reference>
<dbReference type="EMBL" id="GBXM01029525">
    <property type="protein sequence ID" value="JAH79052.1"/>
    <property type="molecule type" value="Transcribed_RNA"/>
</dbReference>
<dbReference type="AlphaFoldDB" id="A0A0E9VLW4"/>
<sequence length="32" mass="3744">MARTIYGDHQRFVNTYLKPYPGKKIFPNADSD</sequence>